<protein>
    <submittedName>
        <fullName evidence="1">Uncharacterized protein</fullName>
    </submittedName>
</protein>
<name>A0ACC3SHK8_9PEZI</name>
<dbReference type="Proteomes" id="UP001320706">
    <property type="component" value="Unassembled WGS sequence"/>
</dbReference>
<accession>A0ACC3SHK8</accession>
<evidence type="ECO:0000313" key="2">
    <source>
        <dbReference type="Proteomes" id="UP001320706"/>
    </source>
</evidence>
<keyword evidence="2" id="KW-1185">Reference proteome</keyword>
<reference evidence="1" key="1">
    <citation type="submission" date="2024-02" db="EMBL/GenBank/DDBJ databases">
        <title>Metagenome Assembled Genome of Zalaria obscura JY119.</title>
        <authorList>
            <person name="Vighnesh L."/>
            <person name="Jagadeeshwari U."/>
            <person name="Venkata Ramana C."/>
            <person name="Sasikala C."/>
        </authorList>
    </citation>
    <scope>NUCLEOTIDE SEQUENCE</scope>
    <source>
        <strain evidence="1">JY119</strain>
    </source>
</reference>
<proteinExistence type="predicted"/>
<gene>
    <name evidence="1" type="ORF">M8818_002833</name>
</gene>
<organism evidence="1 2">
    <name type="scientific">Zalaria obscura</name>
    <dbReference type="NCBI Taxonomy" id="2024903"/>
    <lineage>
        <taxon>Eukaryota</taxon>
        <taxon>Fungi</taxon>
        <taxon>Dikarya</taxon>
        <taxon>Ascomycota</taxon>
        <taxon>Pezizomycotina</taxon>
        <taxon>Dothideomycetes</taxon>
        <taxon>Dothideomycetidae</taxon>
        <taxon>Dothideales</taxon>
        <taxon>Zalariaceae</taxon>
        <taxon>Zalaria</taxon>
    </lineage>
</organism>
<dbReference type="EMBL" id="JAMKPW020000011">
    <property type="protein sequence ID" value="KAK8213531.1"/>
    <property type="molecule type" value="Genomic_DNA"/>
</dbReference>
<sequence length="286" mass="32176">MHAYANLPNGVRCFYREAGSASNPVLLLLHGFPSSSNQYRNLIPLLSKKYHVIAPDLPGFGFTTTAADHEHTFANMAITIMHLLDQLKIKKFAAYVFDYGAPTLWRIALQRPDAVTAIISQNGSAYEEALGEDFWAPLRTYWADPTNQDKRKALRSAALTFEATKWQYENGEPDAENTVDPAAYHLDWALLNRPGNMEIQLDLFRDYGNNVALYPEVHTWFRETGVPLLALWGKNDVIFVPQGAEAFKKDLPNAVIHFLDAGHFAVETHTEEVATKVLQFLDGLQI</sequence>
<evidence type="ECO:0000313" key="1">
    <source>
        <dbReference type="EMBL" id="KAK8213531.1"/>
    </source>
</evidence>
<comment type="caution">
    <text evidence="1">The sequence shown here is derived from an EMBL/GenBank/DDBJ whole genome shotgun (WGS) entry which is preliminary data.</text>
</comment>